<accession>A0A9W9GTL4</accession>
<keyword evidence="2" id="KW-1185">Reference proteome</keyword>
<dbReference type="AlphaFoldDB" id="A0A9W9GTL4"/>
<sequence length="635" mass="70540">MASSVGTSSISRSSAHSMGFFSVSSSSSPFGDTNIDTDGFLKSSRRAGGPFLCSLPSALIPAHDLPIPGNDSAMRHEIEMTAREVLNELHLEFLECQVNGRRSKVEPEPEFIPTVVIQMPNRPQAELWCHAAREVHQRLEGRGHSGFSVELIEAALLRGIYCSPVEPSHSIFSKWRNIVEEIIQRSDTREWTGMDCWRYGTNVDRKSNPVTVIVRVARSSKGPFTTASRSVHGILASFDEADVDVLFQKDGKRRFEENPTLPLESTSGRVYPGVSIGIHNSEAGSSTLGGLVQLRFKGKSDWSTYGLTCFHCIWPSENHREDPKMRTPEAKDALQRWMNRPLTMRDNPSLGNIAKRILRVDHPLPRDLRTTIESLNTAVEQVRSPMFWHCKKEIDKGDNGCLPDSARREYEQMLKVIRAFEDKREPYSQMLTNGSYYLGHIVAGSGMNRVRVNKDRLRVAVDWALIQINQNRIHRQTQGEVVIGNTGSQTVLISEFLVFPVRRQFDPGAGLFYTNDRAFESGVILTKSGRSTHLTSAKCNILKSVELDRLKSSQGPGYGLVVSWSTKIPAGANHFTEPGDSGAWIFSHGGYLFGIVTGGDVAQGTTYVCRTEDIFSDIKDINGAVDVRIAPSSAS</sequence>
<gene>
    <name evidence="1" type="ORF">N7515_005874</name>
</gene>
<comment type="caution">
    <text evidence="1">The sequence shown here is derived from an EMBL/GenBank/DDBJ whole genome shotgun (WGS) entry which is preliminary data.</text>
</comment>
<dbReference type="EMBL" id="JAPQKL010000005">
    <property type="protein sequence ID" value="KAJ5129835.1"/>
    <property type="molecule type" value="Genomic_DNA"/>
</dbReference>
<dbReference type="OrthoDB" id="5424209at2759"/>
<reference evidence="1" key="2">
    <citation type="journal article" date="2023" name="IMA Fungus">
        <title>Comparative genomic study of the Penicillium genus elucidates a diverse pangenome and 15 lateral gene transfer events.</title>
        <authorList>
            <person name="Petersen C."/>
            <person name="Sorensen T."/>
            <person name="Nielsen M.R."/>
            <person name="Sondergaard T.E."/>
            <person name="Sorensen J.L."/>
            <person name="Fitzpatrick D.A."/>
            <person name="Frisvad J.C."/>
            <person name="Nielsen K.L."/>
        </authorList>
    </citation>
    <scope>NUCLEOTIDE SEQUENCE</scope>
    <source>
        <strain evidence="1">IBT 22155</strain>
    </source>
</reference>
<dbReference type="InterPro" id="IPR009003">
    <property type="entry name" value="Peptidase_S1_PA"/>
</dbReference>
<dbReference type="GeneID" id="81405788"/>
<name>A0A9W9GTL4_9EURO</name>
<organism evidence="1 2">
    <name type="scientific">Penicillium bovifimosum</name>
    <dbReference type="NCBI Taxonomy" id="126998"/>
    <lineage>
        <taxon>Eukaryota</taxon>
        <taxon>Fungi</taxon>
        <taxon>Dikarya</taxon>
        <taxon>Ascomycota</taxon>
        <taxon>Pezizomycotina</taxon>
        <taxon>Eurotiomycetes</taxon>
        <taxon>Eurotiomycetidae</taxon>
        <taxon>Eurotiales</taxon>
        <taxon>Aspergillaceae</taxon>
        <taxon>Penicillium</taxon>
    </lineage>
</organism>
<dbReference type="Proteomes" id="UP001149079">
    <property type="component" value="Unassembled WGS sequence"/>
</dbReference>
<dbReference type="SUPFAM" id="SSF50494">
    <property type="entry name" value="Trypsin-like serine proteases"/>
    <property type="match status" value="1"/>
</dbReference>
<reference evidence="1" key="1">
    <citation type="submission" date="2022-11" db="EMBL/GenBank/DDBJ databases">
        <authorList>
            <person name="Petersen C."/>
        </authorList>
    </citation>
    <scope>NUCLEOTIDE SEQUENCE</scope>
    <source>
        <strain evidence="1">IBT 22155</strain>
    </source>
</reference>
<evidence type="ECO:0000313" key="1">
    <source>
        <dbReference type="EMBL" id="KAJ5129835.1"/>
    </source>
</evidence>
<evidence type="ECO:0000313" key="2">
    <source>
        <dbReference type="Proteomes" id="UP001149079"/>
    </source>
</evidence>
<proteinExistence type="predicted"/>
<dbReference type="RefSeq" id="XP_056520214.1">
    <property type="nucleotide sequence ID" value="XM_056666618.1"/>
</dbReference>
<protein>
    <submittedName>
        <fullName evidence="1">Uncharacterized protein</fullName>
    </submittedName>
</protein>